<dbReference type="SUPFAM" id="SSF53067">
    <property type="entry name" value="Actin-like ATPase domain"/>
    <property type="match status" value="1"/>
</dbReference>
<name>A0A238IYL5_9RHOB</name>
<dbReference type="GO" id="GO:0002949">
    <property type="term" value="P:tRNA threonylcarbamoyladenosine modification"/>
    <property type="evidence" value="ECO:0007669"/>
    <property type="project" value="InterPro"/>
</dbReference>
<accession>A0A238IYL5</accession>
<dbReference type="GO" id="GO:0005829">
    <property type="term" value="C:cytosol"/>
    <property type="evidence" value="ECO:0007669"/>
    <property type="project" value="TreeGrafter"/>
</dbReference>
<feature type="domain" description="Gcp-like" evidence="1">
    <location>
        <begin position="34"/>
        <end position="101"/>
    </location>
</feature>
<proteinExistence type="predicted"/>
<dbReference type="EMBL" id="FXXQ01000002">
    <property type="protein sequence ID" value="SMX22774.1"/>
    <property type="molecule type" value="Genomic_DNA"/>
</dbReference>
<dbReference type="InterPro" id="IPR000905">
    <property type="entry name" value="Gcp-like_dom"/>
</dbReference>
<evidence type="ECO:0000313" key="3">
    <source>
        <dbReference type="Proteomes" id="UP000201838"/>
    </source>
</evidence>
<organism evidence="2 3">
    <name type="scientific">Boseongicola aestuarii</name>
    <dbReference type="NCBI Taxonomy" id="1470561"/>
    <lineage>
        <taxon>Bacteria</taxon>
        <taxon>Pseudomonadati</taxon>
        <taxon>Pseudomonadota</taxon>
        <taxon>Alphaproteobacteria</taxon>
        <taxon>Rhodobacterales</taxon>
        <taxon>Paracoccaceae</taxon>
        <taxon>Boseongicola</taxon>
    </lineage>
</organism>
<dbReference type="OrthoDB" id="9809995at2"/>
<evidence type="ECO:0000313" key="2">
    <source>
        <dbReference type="EMBL" id="SMX22774.1"/>
    </source>
</evidence>
<reference evidence="2 3" key="1">
    <citation type="submission" date="2017-05" db="EMBL/GenBank/DDBJ databases">
        <authorList>
            <person name="Song R."/>
            <person name="Chenine A.L."/>
            <person name="Ruprecht R.M."/>
        </authorList>
    </citation>
    <scope>NUCLEOTIDE SEQUENCE [LARGE SCALE GENOMIC DNA]</scope>
    <source>
        <strain evidence="2 3">CECT 8489</strain>
    </source>
</reference>
<dbReference type="PANTHER" id="PTHR11735">
    <property type="entry name" value="TRNA N6-ADENOSINE THREONYLCARBAMOYLTRANSFERASE"/>
    <property type="match status" value="1"/>
</dbReference>
<dbReference type="Proteomes" id="UP000201838">
    <property type="component" value="Unassembled WGS sequence"/>
</dbReference>
<keyword evidence="3" id="KW-1185">Reference proteome</keyword>
<dbReference type="InterPro" id="IPR022496">
    <property type="entry name" value="T6A_TsaB"/>
</dbReference>
<dbReference type="NCBIfam" id="TIGR03725">
    <property type="entry name" value="T6A_YeaZ"/>
    <property type="match status" value="1"/>
</dbReference>
<gene>
    <name evidence="2" type="primary">tsaB</name>
    <name evidence="2" type="ORF">BOA8489_00872</name>
</gene>
<protein>
    <submittedName>
        <fullName evidence="2">tRNA threonylcarbamoyladenosine biosynthesis protein TsaB</fullName>
    </submittedName>
</protein>
<dbReference type="RefSeq" id="WP_093972745.1">
    <property type="nucleotide sequence ID" value="NZ_FXXQ01000002.1"/>
</dbReference>
<dbReference type="Gene3D" id="3.30.420.40">
    <property type="match status" value="2"/>
</dbReference>
<dbReference type="AlphaFoldDB" id="A0A238IYL5"/>
<dbReference type="Pfam" id="PF00814">
    <property type="entry name" value="TsaD"/>
    <property type="match status" value="1"/>
</dbReference>
<sequence length="239" mass="25302">MTARPRILAFDTSGPHCAAALLIDDKIVQSRFEEMKRGQAEQLMPMLEELLQAEGAVWEELDAIAVGVGPGNFTGIRIGVSAARGLALALQVPAIGVSAFEIARGPASRGGPEHQIVTLNGVRDTVFLQRFRSGHPVDEPFLLGSGRNSWLDTDLPVLPVGTELIGPFAENLMLALGMGAQKLYPFRSADIDWPRASSVLARIAAEKLSDAANIAPPAPLYVRAADAAPASDAPPVILP</sequence>
<evidence type="ECO:0000259" key="1">
    <source>
        <dbReference type="Pfam" id="PF00814"/>
    </source>
</evidence>
<dbReference type="InterPro" id="IPR043129">
    <property type="entry name" value="ATPase_NBD"/>
</dbReference>
<dbReference type="PANTHER" id="PTHR11735:SF11">
    <property type="entry name" value="TRNA THREONYLCARBAMOYLADENOSINE BIOSYNTHESIS PROTEIN TSAB"/>
    <property type="match status" value="1"/>
</dbReference>